<feature type="non-terminal residue" evidence="1">
    <location>
        <position position="74"/>
    </location>
</feature>
<dbReference type="AlphaFoldDB" id="A0A3P3VS41"/>
<organism evidence="1 2">
    <name type="scientific">Gulosibacter macacae</name>
    <dbReference type="NCBI Taxonomy" id="2488791"/>
    <lineage>
        <taxon>Bacteria</taxon>
        <taxon>Bacillati</taxon>
        <taxon>Actinomycetota</taxon>
        <taxon>Actinomycetes</taxon>
        <taxon>Micrococcales</taxon>
        <taxon>Microbacteriaceae</taxon>
        <taxon>Gulosibacter</taxon>
    </lineage>
</organism>
<accession>A0A3P3VS41</accession>
<dbReference type="Proteomes" id="UP000274391">
    <property type="component" value="Unassembled WGS sequence"/>
</dbReference>
<name>A0A3P3VS41_9MICO</name>
<dbReference type="EMBL" id="RQVS01000027">
    <property type="protein sequence ID" value="RRJ85565.1"/>
    <property type="molecule type" value="Genomic_DNA"/>
</dbReference>
<sequence>MADSTYEKPFLTVEQQIDQIKQRGMKIGSRDDARNALRRIGYYRLSGYWHPDRVPAGPGEKRLFAVEGVAGVRG</sequence>
<reference evidence="1 2" key="1">
    <citation type="submission" date="2018-11" db="EMBL/GenBank/DDBJ databases">
        <title>YIM 102482-1 draft genome.</title>
        <authorList>
            <person name="Li G."/>
            <person name="Jiang Y."/>
        </authorList>
    </citation>
    <scope>NUCLEOTIDE SEQUENCE [LARGE SCALE GENOMIC DNA]</scope>
    <source>
        <strain evidence="1 2">YIM 102482-1</strain>
    </source>
</reference>
<keyword evidence="2" id="KW-1185">Reference proteome</keyword>
<proteinExistence type="predicted"/>
<evidence type="ECO:0000313" key="1">
    <source>
        <dbReference type="EMBL" id="RRJ85565.1"/>
    </source>
</evidence>
<protein>
    <recommendedName>
        <fullName evidence="3">Abi family protein</fullName>
    </recommendedName>
</protein>
<evidence type="ECO:0008006" key="3">
    <source>
        <dbReference type="Google" id="ProtNLM"/>
    </source>
</evidence>
<evidence type="ECO:0000313" key="2">
    <source>
        <dbReference type="Proteomes" id="UP000274391"/>
    </source>
</evidence>
<gene>
    <name evidence="1" type="ORF">EG850_12975</name>
</gene>
<comment type="caution">
    <text evidence="1">The sequence shown here is derived from an EMBL/GenBank/DDBJ whole genome shotgun (WGS) entry which is preliminary data.</text>
</comment>